<dbReference type="PANTHER" id="PTHR43673">
    <property type="entry name" value="NAD(P)H NITROREDUCTASE YDGI-RELATED"/>
    <property type="match status" value="1"/>
</dbReference>
<proteinExistence type="inferred from homology"/>
<dbReference type="Proteomes" id="UP000186469">
    <property type="component" value="Unassembled WGS sequence"/>
</dbReference>
<evidence type="ECO:0000259" key="6">
    <source>
        <dbReference type="PROSITE" id="PS51379"/>
    </source>
</evidence>
<evidence type="ECO:0000256" key="1">
    <source>
        <dbReference type="ARBA" id="ARBA00007118"/>
    </source>
</evidence>
<dbReference type="InterPro" id="IPR029479">
    <property type="entry name" value="Nitroreductase"/>
</dbReference>
<evidence type="ECO:0000256" key="5">
    <source>
        <dbReference type="ARBA" id="ARBA00023014"/>
    </source>
</evidence>
<dbReference type="OrthoDB" id="368873at2"/>
<dbReference type="GO" id="GO:0051536">
    <property type="term" value="F:iron-sulfur cluster binding"/>
    <property type="evidence" value="ECO:0007669"/>
    <property type="project" value="UniProtKB-KW"/>
</dbReference>
<dbReference type="RefSeq" id="WP_084650690.1">
    <property type="nucleotide sequence ID" value="NZ_FRDI01000014.1"/>
</dbReference>
<gene>
    <name evidence="7" type="ORF">SAMN02745728_02128</name>
</gene>
<keyword evidence="2" id="KW-0479">Metal-binding</keyword>
<dbReference type="SUPFAM" id="SSF55469">
    <property type="entry name" value="FMN-dependent nitroreductase-like"/>
    <property type="match status" value="1"/>
</dbReference>
<dbReference type="Pfam" id="PF00881">
    <property type="entry name" value="Nitroreductase"/>
    <property type="match status" value="1"/>
</dbReference>
<keyword evidence="5" id="KW-0411">Iron-sulfur</keyword>
<keyword evidence="4" id="KW-0408">Iron</keyword>
<dbReference type="AlphaFoldDB" id="A0A1M7TK67"/>
<dbReference type="InterPro" id="IPR017896">
    <property type="entry name" value="4Fe4S_Fe-S-bd"/>
</dbReference>
<dbReference type="STRING" id="1121455.SAMN02745728_02128"/>
<dbReference type="EMBL" id="FRDI01000014">
    <property type="protein sequence ID" value="SHN71028.1"/>
    <property type="molecule type" value="Genomic_DNA"/>
</dbReference>
<dbReference type="PROSITE" id="PS51379">
    <property type="entry name" value="4FE4S_FER_2"/>
    <property type="match status" value="2"/>
</dbReference>
<evidence type="ECO:0000313" key="8">
    <source>
        <dbReference type="Proteomes" id="UP000186469"/>
    </source>
</evidence>
<protein>
    <submittedName>
        <fullName evidence="7">Nitroreductase</fullName>
    </submittedName>
</protein>
<organism evidence="7 8">
    <name type="scientific">Desulfovibrio litoralis DSM 11393</name>
    <dbReference type="NCBI Taxonomy" id="1121455"/>
    <lineage>
        <taxon>Bacteria</taxon>
        <taxon>Pseudomonadati</taxon>
        <taxon>Thermodesulfobacteriota</taxon>
        <taxon>Desulfovibrionia</taxon>
        <taxon>Desulfovibrionales</taxon>
        <taxon>Desulfovibrionaceae</taxon>
        <taxon>Desulfovibrio</taxon>
    </lineage>
</organism>
<evidence type="ECO:0000313" key="7">
    <source>
        <dbReference type="EMBL" id="SHN71028.1"/>
    </source>
</evidence>
<dbReference type="Gene3D" id="3.40.109.10">
    <property type="entry name" value="NADH Oxidase"/>
    <property type="match status" value="1"/>
</dbReference>
<dbReference type="Gene3D" id="3.30.70.20">
    <property type="match status" value="1"/>
</dbReference>
<dbReference type="PANTHER" id="PTHR43673:SF10">
    <property type="entry name" value="NADH DEHYDROGENASE_NAD(P)H NITROREDUCTASE XCC3605-RELATED"/>
    <property type="match status" value="1"/>
</dbReference>
<dbReference type="GO" id="GO:0016491">
    <property type="term" value="F:oxidoreductase activity"/>
    <property type="evidence" value="ECO:0007669"/>
    <property type="project" value="UniProtKB-KW"/>
</dbReference>
<feature type="domain" description="4Fe-4S ferredoxin-type" evidence="6">
    <location>
        <begin position="33"/>
        <end position="61"/>
    </location>
</feature>
<evidence type="ECO:0000256" key="3">
    <source>
        <dbReference type="ARBA" id="ARBA00023002"/>
    </source>
</evidence>
<dbReference type="Pfam" id="PF12838">
    <property type="entry name" value="Fer4_7"/>
    <property type="match status" value="1"/>
</dbReference>
<name>A0A1M7TK67_9BACT</name>
<accession>A0A1M7TK67</accession>
<comment type="similarity">
    <text evidence="1">Belongs to the nitroreductase family.</text>
</comment>
<evidence type="ECO:0000256" key="4">
    <source>
        <dbReference type="ARBA" id="ARBA00023004"/>
    </source>
</evidence>
<evidence type="ECO:0000256" key="2">
    <source>
        <dbReference type="ARBA" id="ARBA00022723"/>
    </source>
</evidence>
<feature type="domain" description="4Fe-4S ferredoxin-type" evidence="6">
    <location>
        <begin position="3"/>
        <end position="32"/>
    </location>
</feature>
<dbReference type="SUPFAM" id="SSF54862">
    <property type="entry name" value="4Fe-4S ferredoxins"/>
    <property type="match status" value="1"/>
</dbReference>
<dbReference type="InterPro" id="IPR000415">
    <property type="entry name" value="Nitroreductase-like"/>
</dbReference>
<dbReference type="InterPro" id="IPR017900">
    <property type="entry name" value="4Fe4S_Fe_S_CS"/>
</dbReference>
<dbReference type="PROSITE" id="PS00198">
    <property type="entry name" value="4FE4S_FER_1"/>
    <property type="match status" value="2"/>
</dbReference>
<keyword evidence="8" id="KW-1185">Reference proteome</keyword>
<reference evidence="7 8" key="1">
    <citation type="submission" date="2016-12" db="EMBL/GenBank/DDBJ databases">
        <authorList>
            <person name="Song W.-J."/>
            <person name="Kurnit D.M."/>
        </authorList>
    </citation>
    <scope>NUCLEOTIDE SEQUENCE [LARGE SCALE GENOMIC DNA]</scope>
    <source>
        <strain evidence="7 8">DSM 11393</strain>
    </source>
</reference>
<keyword evidence="3" id="KW-0560">Oxidoreductase</keyword>
<sequence length="273" mass="30583">MMINFKVDQETCISCGLCVEDCPQNCIEMKKIPVLAQPQACIACQHCLAICPVGAISIFGLDPKNSTELIGSLPDLKSMTALVQGRRSYRHYEGRNVEPSLIYDLINTVVYAPTGCNAQQVLFTVIKEKEKLADFREWLIAELAKVYQLPEYQKLPGARFMHAVVDSWRNNKEDILFRSAPHVMITSAPPTAPCAREDGVLALSYFELLSQSAGLGTVWDGIVYLTMQYFVPHAKEYLGIPNDHVLGYAMAFGYPTVKYPRAVQRKPIKINYV</sequence>
<dbReference type="CDD" id="cd02143">
    <property type="entry name" value="nitroreductase_FeS-like"/>
    <property type="match status" value="1"/>
</dbReference>
<dbReference type="GO" id="GO:0046872">
    <property type="term" value="F:metal ion binding"/>
    <property type="evidence" value="ECO:0007669"/>
    <property type="project" value="UniProtKB-KW"/>
</dbReference>